<gene>
    <name evidence="2" type="ORF">FSB_LOCUS25757</name>
    <name evidence="3" type="ORF">FSB_LOCUS28683</name>
</gene>
<evidence type="ECO:0000313" key="2">
    <source>
        <dbReference type="EMBL" id="SPC97875.1"/>
    </source>
</evidence>
<proteinExistence type="predicted"/>
<organism evidence="2">
    <name type="scientific">Fagus sylvatica</name>
    <name type="common">Beechnut</name>
    <dbReference type="NCBI Taxonomy" id="28930"/>
    <lineage>
        <taxon>Eukaryota</taxon>
        <taxon>Viridiplantae</taxon>
        <taxon>Streptophyta</taxon>
        <taxon>Embryophyta</taxon>
        <taxon>Tracheophyta</taxon>
        <taxon>Spermatophyta</taxon>
        <taxon>Magnoliopsida</taxon>
        <taxon>eudicotyledons</taxon>
        <taxon>Gunneridae</taxon>
        <taxon>Pentapetalae</taxon>
        <taxon>rosids</taxon>
        <taxon>fabids</taxon>
        <taxon>Fagales</taxon>
        <taxon>Fagaceae</taxon>
        <taxon>Fagus</taxon>
    </lineage>
</organism>
<dbReference type="EMBL" id="OIVN01002123">
    <property type="protein sequence ID" value="SPD00801.1"/>
    <property type="molecule type" value="Genomic_DNA"/>
</dbReference>
<feature type="region of interest" description="Disordered" evidence="1">
    <location>
        <begin position="77"/>
        <end position="118"/>
    </location>
</feature>
<dbReference type="EMBL" id="OIVN01001807">
    <property type="protein sequence ID" value="SPC97875.1"/>
    <property type="molecule type" value="Genomic_DNA"/>
</dbReference>
<evidence type="ECO:0000313" key="3">
    <source>
        <dbReference type="EMBL" id="SPD00801.1"/>
    </source>
</evidence>
<feature type="compositionally biased region" description="Polar residues" evidence="1">
    <location>
        <begin position="106"/>
        <end position="118"/>
    </location>
</feature>
<name>A0A2N9GEF3_FAGSY</name>
<evidence type="ECO:0000256" key="1">
    <source>
        <dbReference type="SAM" id="MobiDB-lite"/>
    </source>
</evidence>
<protein>
    <submittedName>
        <fullName evidence="2">Uncharacterized protein</fullName>
    </submittedName>
</protein>
<accession>A0A2N9GEF3</accession>
<dbReference type="AlphaFoldDB" id="A0A2N9GEF3"/>
<sequence length="118" mass="13116">MELISLAKEDNDDGGIDSIAFDLSTYEGHRSLESQLDEMFLFFEDIVKTKLAPTAPKNQGTPLNGVEEDAKAFLLKLSASKSPKERGPNSPVGHAKYQQKPVQYVSPKSTPRRIQQPR</sequence>
<reference evidence="2" key="1">
    <citation type="submission" date="2018-02" db="EMBL/GenBank/DDBJ databases">
        <authorList>
            <person name="Cohen D.B."/>
            <person name="Kent A.D."/>
        </authorList>
    </citation>
    <scope>NUCLEOTIDE SEQUENCE</scope>
</reference>